<dbReference type="AlphaFoldDB" id="A0A915JL44"/>
<evidence type="ECO:0000313" key="1">
    <source>
        <dbReference type="Proteomes" id="UP000887565"/>
    </source>
</evidence>
<accession>A0A915JL44</accession>
<name>A0A915JL44_ROMCU</name>
<reference evidence="2" key="1">
    <citation type="submission" date="2022-11" db="UniProtKB">
        <authorList>
            <consortium name="WormBaseParasite"/>
        </authorList>
    </citation>
    <scope>IDENTIFICATION</scope>
</reference>
<dbReference type="Proteomes" id="UP000887565">
    <property type="component" value="Unplaced"/>
</dbReference>
<proteinExistence type="predicted"/>
<protein>
    <submittedName>
        <fullName evidence="2">Uncharacterized protein</fullName>
    </submittedName>
</protein>
<keyword evidence="1" id="KW-1185">Reference proteome</keyword>
<organism evidence="1 2">
    <name type="scientific">Romanomermis culicivorax</name>
    <name type="common">Nematode worm</name>
    <dbReference type="NCBI Taxonomy" id="13658"/>
    <lineage>
        <taxon>Eukaryota</taxon>
        <taxon>Metazoa</taxon>
        <taxon>Ecdysozoa</taxon>
        <taxon>Nematoda</taxon>
        <taxon>Enoplea</taxon>
        <taxon>Dorylaimia</taxon>
        <taxon>Mermithida</taxon>
        <taxon>Mermithoidea</taxon>
        <taxon>Mermithidae</taxon>
        <taxon>Romanomermis</taxon>
    </lineage>
</organism>
<sequence length="105" mass="12908">MIKRNKVKEKEQIQINSKTKKMKKWKNQFNFDFLIRWTPCWEWMPSIALDAKLGRMPSWDGRQSGDRTKFWAPMHEIALTPQTFFTYNIEHWYQYPYMQNADNQN</sequence>
<dbReference type="WBParaSite" id="nRc.2.0.1.t26914-RA">
    <property type="protein sequence ID" value="nRc.2.0.1.t26914-RA"/>
    <property type="gene ID" value="nRc.2.0.1.g26914"/>
</dbReference>
<evidence type="ECO:0000313" key="2">
    <source>
        <dbReference type="WBParaSite" id="nRc.2.0.1.t26914-RA"/>
    </source>
</evidence>